<dbReference type="RefSeq" id="WP_168117387.1">
    <property type="nucleotide sequence ID" value="NZ_BOON01000045.1"/>
</dbReference>
<gene>
    <name evidence="2" type="ORF">Pme01_46140</name>
</gene>
<reference evidence="2" key="1">
    <citation type="submission" date="2021-01" db="EMBL/GenBank/DDBJ databases">
        <title>Whole genome shotgun sequence of Planosporangium mesophilum NBRC 109066.</title>
        <authorList>
            <person name="Komaki H."/>
            <person name="Tamura T."/>
        </authorList>
    </citation>
    <scope>NUCLEOTIDE SEQUENCE</scope>
    <source>
        <strain evidence="2">NBRC 109066</strain>
    </source>
</reference>
<evidence type="ECO:0000313" key="3">
    <source>
        <dbReference type="Proteomes" id="UP000599074"/>
    </source>
</evidence>
<comment type="caution">
    <text evidence="2">The sequence shown here is derived from an EMBL/GenBank/DDBJ whole genome shotgun (WGS) entry which is preliminary data.</text>
</comment>
<proteinExistence type="predicted"/>
<evidence type="ECO:0000313" key="2">
    <source>
        <dbReference type="EMBL" id="GII25017.1"/>
    </source>
</evidence>
<dbReference type="AlphaFoldDB" id="A0A8J3TH17"/>
<organism evidence="2 3">
    <name type="scientific">Planosporangium mesophilum</name>
    <dbReference type="NCBI Taxonomy" id="689768"/>
    <lineage>
        <taxon>Bacteria</taxon>
        <taxon>Bacillati</taxon>
        <taxon>Actinomycetota</taxon>
        <taxon>Actinomycetes</taxon>
        <taxon>Micromonosporales</taxon>
        <taxon>Micromonosporaceae</taxon>
        <taxon>Planosporangium</taxon>
    </lineage>
</organism>
<dbReference type="EMBL" id="BOON01000045">
    <property type="protein sequence ID" value="GII25017.1"/>
    <property type="molecule type" value="Genomic_DNA"/>
</dbReference>
<sequence>MLPEAALVRTDHVLAEVPREPEAAFTVLVTMTDSRPGLIRDITQPTDTAPGFVKISSQPVEIEATLDVKVPGDEIGKWQVGFIQTVTFQRELWIRATSGIYLCFAHDLKPTRDAGEGTEAPWYDPMSVRTVTSKSDRLTVRMFDQPAFEVRPAKGTRFEDFRGKDTYKTWLIAKKLGASLSQIRFLWCWIWKIDWGGATREGMGVEQIEDRPGDSGAEAVLSGRVAPAGEEETDFGPYDQPRFPPASG</sequence>
<accession>A0A8J3TH17</accession>
<protein>
    <submittedName>
        <fullName evidence="2">Uncharacterized protein</fullName>
    </submittedName>
</protein>
<evidence type="ECO:0000256" key="1">
    <source>
        <dbReference type="SAM" id="MobiDB-lite"/>
    </source>
</evidence>
<name>A0A8J3TH17_9ACTN</name>
<dbReference type="Proteomes" id="UP000599074">
    <property type="component" value="Unassembled WGS sequence"/>
</dbReference>
<feature type="region of interest" description="Disordered" evidence="1">
    <location>
        <begin position="209"/>
        <end position="248"/>
    </location>
</feature>
<keyword evidence="3" id="KW-1185">Reference proteome</keyword>